<comment type="caution">
    <text evidence="2">The sequence shown here is derived from an EMBL/GenBank/DDBJ whole genome shotgun (WGS) entry which is preliminary data.</text>
</comment>
<protein>
    <submittedName>
        <fullName evidence="2">Uncharacterized protein</fullName>
    </submittedName>
</protein>
<evidence type="ECO:0000256" key="1">
    <source>
        <dbReference type="SAM" id="MobiDB-lite"/>
    </source>
</evidence>
<gene>
    <name evidence="2" type="ORF">CKAH01_16381</name>
</gene>
<feature type="compositionally biased region" description="Pro residues" evidence="1">
    <location>
        <begin position="37"/>
        <end position="49"/>
    </location>
</feature>
<sequence length="120" mass="13140">MLSSYVDDAPNGQSASRFSSGAMAQQTMRRVSRPDPLHPPFEPSGPPGFPSAMKTTQPRRVLYSCDSSRPNPPRVPNPNWDPPVPMPSQSSISNAKDRFPIERGMAPRVPNPNCRQPKSG</sequence>
<evidence type="ECO:0000313" key="2">
    <source>
        <dbReference type="EMBL" id="KAK2761086.1"/>
    </source>
</evidence>
<evidence type="ECO:0000313" key="3">
    <source>
        <dbReference type="Proteomes" id="UP001281614"/>
    </source>
</evidence>
<accession>A0AAD9YHP8</accession>
<dbReference type="Proteomes" id="UP001281614">
    <property type="component" value="Unassembled WGS sequence"/>
</dbReference>
<feature type="compositionally biased region" description="Polar residues" evidence="1">
    <location>
        <begin position="11"/>
        <end position="29"/>
    </location>
</feature>
<dbReference type="EMBL" id="VYYT01000164">
    <property type="protein sequence ID" value="KAK2761086.1"/>
    <property type="molecule type" value="Genomic_DNA"/>
</dbReference>
<name>A0AAD9YHP8_COLKA</name>
<proteinExistence type="predicted"/>
<organism evidence="2 3">
    <name type="scientific">Colletotrichum kahawae</name>
    <name type="common">Coffee berry disease fungus</name>
    <dbReference type="NCBI Taxonomy" id="34407"/>
    <lineage>
        <taxon>Eukaryota</taxon>
        <taxon>Fungi</taxon>
        <taxon>Dikarya</taxon>
        <taxon>Ascomycota</taxon>
        <taxon>Pezizomycotina</taxon>
        <taxon>Sordariomycetes</taxon>
        <taxon>Hypocreomycetidae</taxon>
        <taxon>Glomerellales</taxon>
        <taxon>Glomerellaceae</taxon>
        <taxon>Colletotrichum</taxon>
        <taxon>Colletotrichum gloeosporioides species complex</taxon>
    </lineage>
</organism>
<dbReference type="AlphaFoldDB" id="A0AAD9YHP8"/>
<feature type="region of interest" description="Disordered" evidence="1">
    <location>
        <begin position="1"/>
        <end position="94"/>
    </location>
</feature>
<feature type="compositionally biased region" description="Pro residues" evidence="1">
    <location>
        <begin position="70"/>
        <end position="86"/>
    </location>
</feature>
<keyword evidence="3" id="KW-1185">Reference proteome</keyword>
<reference evidence="2" key="1">
    <citation type="submission" date="2023-02" db="EMBL/GenBank/DDBJ databases">
        <title>Colletotrichum kahawae CIFC_Que2 genome sequencing and assembly.</title>
        <authorList>
            <person name="Baroncelli R."/>
        </authorList>
    </citation>
    <scope>NUCLEOTIDE SEQUENCE</scope>
    <source>
        <strain evidence="2">CIFC_Que2</strain>
    </source>
</reference>